<dbReference type="GO" id="GO:0004674">
    <property type="term" value="F:protein serine/threonine kinase activity"/>
    <property type="evidence" value="ECO:0007669"/>
    <property type="project" value="UniProtKB-KW"/>
</dbReference>
<accession>A0A9W6NT81</accession>
<evidence type="ECO:0000256" key="3">
    <source>
        <dbReference type="ARBA" id="ARBA00022679"/>
    </source>
</evidence>
<keyword evidence="11" id="KW-1133">Transmembrane helix</keyword>
<dbReference type="EMBL" id="BSFP01000127">
    <property type="protein sequence ID" value="GLL08126.1"/>
    <property type="molecule type" value="Genomic_DNA"/>
</dbReference>
<evidence type="ECO:0000256" key="8">
    <source>
        <dbReference type="ARBA" id="ARBA00048679"/>
    </source>
</evidence>
<organism evidence="13 14">
    <name type="scientific">Dactylosporangium matsuzakiense</name>
    <dbReference type="NCBI Taxonomy" id="53360"/>
    <lineage>
        <taxon>Bacteria</taxon>
        <taxon>Bacillati</taxon>
        <taxon>Actinomycetota</taxon>
        <taxon>Actinomycetes</taxon>
        <taxon>Micromonosporales</taxon>
        <taxon>Micromonosporaceae</taxon>
        <taxon>Dactylosporangium</taxon>
    </lineage>
</organism>
<evidence type="ECO:0000256" key="4">
    <source>
        <dbReference type="ARBA" id="ARBA00022741"/>
    </source>
</evidence>
<keyword evidence="6 9" id="KW-0067">ATP-binding</keyword>
<feature type="compositionally biased region" description="Low complexity" evidence="10">
    <location>
        <begin position="345"/>
        <end position="359"/>
    </location>
</feature>
<comment type="catalytic activity">
    <reaction evidence="8">
        <text>L-seryl-[protein] + ATP = O-phospho-L-seryl-[protein] + ADP + H(+)</text>
        <dbReference type="Rhea" id="RHEA:17989"/>
        <dbReference type="Rhea" id="RHEA-COMP:9863"/>
        <dbReference type="Rhea" id="RHEA-COMP:11604"/>
        <dbReference type="ChEBI" id="CHEBI:15378"/>
        <dbReference type="ChEBI" id="CHEBI:29999"/>
        <dbReference type="ChEBI" id="CHEBI:30616"/>
        <dbReference type="ChEBI" id="CHEBI:83421"/>
        <dbReference type="ChEBI" id="CHEBI:456216"/>
        <dbReference type="EC" id="2.7.11.1"/>
    </reaction>
</comment>
<keyword evidence="11" id="KW-0812">Transmembrane</keyword>
<dbReference type="Proteomes" id="UP001143480">
    <property type="component" value="Unassembled WGS sequence"/>
</dbReference>
<evidence type="ECO:0000313" key="13">
    <source>
        <dbReference type="EMBL" id="GLL08126.1"/>
    </source>
</evidence>
<proteinExistence type="predicted"/>
<feature type="domain" description="Protein kinase" evidence="12">
    <location>
        <begin position="16"/>
        <end position="277"/>
    </location>
</feature>
<evidence type="ECO:0000256" key="7">
    <source>
        <dbReference type="ARBA" id="ARBA00047899"/>
    </source>
</evidence>
<evidence type="ECO:0000256" key="6">
    <source>
        <dbReference type="ARBA" id="ARBA00022840"/>
    </source>
</evidence>
<keyword evidence="14" id="KW-1185">Reference proteome</keyword>
<evidence type="ECO:0000256" key="5">
    <source>
        <dbReference type="ARBA" id="ARBA00022777"/>
    </source>
</evidence>
<evidence type="ECO:0000256" key="10">
    <source>
        <dbReference type="SAM" id="MobiDB-lite"/>
    </source>
</evidence>
<keyword evidence="3" id="KW-0808">Transferase</keyword>
<feature type="binding site" evidence="9">
    <location>
        <position position="45"/>
    </location>
    <ligand>
        <name>ATP</name>
        <dbReference type="ChEBI" id="CHEBI:30616"/>
    </ligand>
</feature>
<dbReference type="GO" id="GO:0005524">
    <property type="term" value="F:ATP binding"/>
    <property type="evidence" value="ECO:0007669"/>
    <property type="project" value="UniProtKB-UniRule"/>
</dbReference>
<dbReference type="InterPro" id="IPR017441">
    <property type="entry name" value="Protein_kinase_ATP_BS"/>
</dbReference>
<keyword evidence="4 9" id="KW-0547">Nucleotide-binding</keyword>
<dbReference type="InterPro" id="IPR008271">
    <property type="entry name" value="Ser/Thr_kinase_AS"/>
</dbReference>
<evidence type="ECO:0000256" key="9">
    <source>
        <dbReference type="PROSITE-ProRule" id="PRU10141"/>
    </source>
</evidence>
<dbReference type="AlphaFoldDB" id="A0A9W6NT81"/>
<reference evidence="13" key="2">
    <citation type="submission" date="2023-01" db="EMBL/GenBank/DDBJ databases">
        <authorList>
            <person name="Sun Q."/>
            <person name="Evtushenko L."/>
        </authorList>
    </citation>
    <scope>NUCLEOTIDE SEQUENCE</scope>
    <source>
        <strain evidence="13">VKM Ac-1321</strain>
    </source>
</reference>
<gene>
    <name evidence="13" type="ORF">GCM10017581_098860</name>
</gene>
<dbReference type="FunFam" id="3.30.200.20:FF:000035">
    <property type="entry name" value="Serine/threonine protein kinase Stk1"/>
    <property type="match status" value="1"/>
</dbReference>
<name>A0A9W6NT81_9ACTN</name>
<sequence length="479" mass="48967">MRSEDAEDGRVLGGRYHLGDMLGAGGMSVVWRARDEVLGRDVAVKVLSGRSTTDLFSRKRIRVEARAAAGLSHPNVAQVYDFGETEGDGPPTPYIVMELVPGPTLGQRVAGGPLPPADALRICAEVGAGLAAAHAVGLVHRDVKPANVILSPTGAKVVDFGIVAAAEPTSEQDLEGAVFGTPAYLAPERIRDDTITPASDVYALGVLLFELLAGRLPWAAASPAELIRAHLQVRPAPLPTLDGVPAEVAPLVARCLAKSVDERPTAQELVFKLAAAVGVQVAVPAAVDAPTRSIGRRRNGLVASWVVAVVVAAGVVWVIAATPGRTPDAEPGVSVPSRFTDGTRRAPGSAGPAAPTTRGRVGEVAAVTSPTGSGGAPASTPAVTGDWTAPSTSPPPSAAEPAGSATFTSEGGTVGATCTTDGLAELVSWTPIEPYRQGQIQAGPASKVGVVFTSGEQRVRIIVTCRGGAPKADITTRTR</sequence>
<dbReference type="Pfam" id="PF00069">
    <property type="entry name" value="Pkinase"/>
    <property type="match status" value="1"/>
</dbReference>
<evidence type="ECO:0000256" key="11">
    <source>
        <dbReference type="SAM" id="Phobius"/>
    </source>
</evidence>
<dbReference type="PANTHER" id="PTHR43289:SF34">
    <property type="entry name" value="SERINE_THREONINE-PROTEIN KINASE YBDM-RELATED"/>
    <property type="match status" value="1"/>
</dbReference>
<dbReference type="SMART" id="SM00220">
    <property type="entry name" value="S_TKc"/>
    <property type="match status" value="1"/>
</dbReference>
<keyword evidence="2" id="KW-0723">Serine/threonine-protein kinase</keyword>
<evidence type="ECO:0000259" key="12">
    <source>
        <dbReference type="PROSITE" id="PS50011"/>
    </source>
</evidence>
<feature type="transmembrane region" description="Helical" evidence="11">
    <location>
        <begin position="299"/>
        <end position="320"/>
    </location>
</feature>
<evidence type="ECO:0000256" key="2">
    <source>
        <dbReference type="ARBA" id="ARBA00022527"/>
    </source>
</evidence>
<comment type="caution">
    <text evidence="13">The sequence shown here is derived from an EMBL/GenBank/DDBJ whole genome shotgun (WGS) entry which is preliminary data.</text>
</comment>
<dbReference type="Gene3D" id="1.10.510.10">
    <property type="entry name" value="Transferase(Phosphotransferase) domain 1"/>
    <property type="match status" value="1"/>
</dbReference>
<feature type="region of interest" description="Disordered" evidence="10">
    <location>
        <begin position="323"/>
        <end position="416"/>
    </location>
</feature>
<keyword evidence="5" id="KW-0418">Kinase</keyword>
<dbReference type="CDD" id="cd14014">
    <property type="entry name" value="STKc_PknB_like"/>
    <property type="match status" value="1"/>
</dbReference>
<protein>
    <recommendedName>
        <fullName evidence="1">non-specific serine/threonine protein kinase</fullName>
        <ecNumber evidence="1">2.7.11.1</ecNumber>
    </recommendedName>
</protein>
<reference evidence="13" key="1">
    <citation type="journal article" date="2014" name="Int. J. Syst. Evol. Microbiol.">
        <title>Complete genome sequence of Corynebacterium casei LMG S-19264T (=DSM 44701T), isolated from a smear-ripened cheese.</title>
        <authorList>
            <consortium name="US DOE Joint Genome Institute (JGI-PGF)"/>
            <person name="Walter F."/>
            <person name="Albersmeier A."/>
            <person name="Kalinowski J."/>
            <person name="Ruckert C."/>
        </authorList>
    </citation>
    <scope>NUCLEOTIDE SEQUENCE</scope>
    <source>
        <strain evidence="13">VKM Ac-1321</strain>
    </source>
</reference>
<dbReference type="PROSITE" id="PS00107">
    <property type="entry name" value="PROTEIN_KINASE_ATP"/>
    <property type="match status" value="1"/>
</dbReference>
<dbReference type="PROSITE" id="PS00108">
    <property type="entry name" value="PROTEIN_KINASE_ST"/>
    <property type="match status" value="1"/>
</dbReference>
<dbReference type="RefSeq" id="WP_271190284.1">
    <property type="nucleotide sequence ID" value="NZ_BSFP01000127.1"/>
</dbReference>
<feature type="compositionally biased region" description="Polar residues" evidence="10">
    <location>
        <begin position="407"/>
        <end position="416"/>
    </location>
</feature>
<dbReference type="SUPFAM" id="SSF56112">
    <property type="entry name" value="Protein kinase-like (PK-like)"/>
    <property type="match status" value="1"/>
</dbReference>
<dbReference type="EC" id="2.7.11.1" evidence="1"/>
<dbReference type="PANTHER" id="PTHR43289">
    <property type="entry name" value="MITOGEN-ACTIVATED PROTEIN KINASE KINASE KINASE 20-RELATED"/>
    <property type="match status" value="1"/>
</dbReference>
<evidence type="ECO:0000256" key="1">
    <source>
        <dbReference type="ARBA" id="ARBA00012513"/>
    </source>
</evidence>
<comment type="catalytic activity">
    <reaction evidence="7">
        <text>L-threonyl-[protein] + ATP = O-phospho-L-threonyl-[protein] + ADP + H(+)</text>
        <dbReference type="Rhea" id="RHEA:46608"/>
        <dbReference type="Rhea" id="RHEA-COMP:11060"/>
        <dbReference type="Rhea" id="RHEA-COMP:11605"/>
        <dbReference type="ChEBI" id="CHEBI:15378"/>
        <dbReference type="ChEBI" id="CHEBI:30013"/>
        <dbReference type="ChEBI" id="CHEBI:30616"/>
        <dbReference type="ChEBI" id="CHEBI:61977"/>
        <dbReference type="ChEBI" id="CHEBI:456216"/>
        <dbReference type="EC" id="2.7.11.1"/>
    </reaction>
</comment>
<evidence type="ECO:0000313" key="14">
    <source>
        <dbReference type="Proteomes" id="UP001143480"/>
    </source>
</evidence>
<dbReference type="InterPro" id="IPR011009">
    <property type="entry name" value="Kinase-like_dom_sf"/>
</dbReference>
<dbReference type="InterPro" id="IPR000719">
    <property type="entry name" value="Prot_kinase_dom"/>
</dbReference>
<dbReference type="Gene3D" id="3.30.200.20">
    <property type="entry name" value="Phosphorylase Kinase, domain 1"/>
    <property type="match status" value="1"/>
</dbReference>
<keyword evidence="11" id="KW-0472">Membrane</keyword>
<dbReference type="PROSITE" id="PS50011">
    <property type="entry name" value="PROTEIN_KINASE_DOM"/>
    <property type="match status" value="1"/>
</dbReference>